<dbReference type="AlphaFoldDB" id="A0A1G1UYB4"/>
<dbReference type="Gene3D" id="3.70.10.10">
    <property type="match status" value="1"/>
</dbReference>
<dbReference type="SUPFAM" id="SSF55979">
    <property type="entry name" value="DNA clamp"/>
    <property type="match status" value="3"/>
</dbReference>
<comment type="similarity">
    <text evidence="2 9">Belongs to the beta sliding clamp family.</text>
</comment>
<evidence type="ECO:0000259" key="10">
    <source>
        <dbReference type="Pfam" id="PF00712"/>
    </source>
</evidence>
<organism evidence="13 14">
    <name type="scientific">Candidatus Blackburnbacteria bacterium RIFCSPHIGHO2_01_FULL_43_15b</name>
    <dbReference type="NCBI Taxonomy" id="1797513"/>
    <lineage>
        <taxon>Bacteria</taxon>
        <taxon>Candidatus Blackburniibacteriota</taxon>
    </lineage>
</organism>
<keyword evidence="3 9" id="KW-0963">Cytoplasm</keyword>
<evidence type="ECO:0000259" key="11">
    <source>
        <dbReference type="Pfam" id="PF02767"/>
    </source>
</evidence>
<dbReference type="Gene3D" id="3.10.150.10">
    <property type="entry name" value="DNA Polymerase III, subunit A, domain 2"/>
    <property type="match status" value="1"/>
</dbReference>
<evidence type="ECO:0000313" key="14">
    <source>
        <dbReference type="Proteomes" id="UP000177967"/>
    </source>
</evidence>
<sequence>MLLLSMKLSILQEDLAGNITLASRFVSTRAQLPVLSNILLKTQNGKLSLSATNLETGINVSTGAKIEKEGTITVPAKILVDLVNHLPAGKVSLEVDKDQLKISCNSISANISGIPATEFPNVPDLVKEATFSLKRETLDTLTDNVAFSAATEDTRPILTGINLIVGEKVIAVATDGFRMSYKELDGVNFDKNGSKFLLPARVVEELNRALGAKTEDVKVAVLQKEGQIIFQSENIILTSRLIDGEFPDYNRVMPKAWTTKASLGKDELLQAVKATSVFARESASIVRIKFDSNGLTLTSESSQYGKEEIQVEAKTEGDEVQIAFNYKYLLDFLNSIDGDSIVIETQGPTTPGVFQDSKDPTYKHIIMPVRV</sequence>
<dbReference type="GO" id="GO:0005737">
    <property type="term" value="C:cytoplasm"/>
    <property type="evidence" value="ECO:0007669"/>
    <property type="project" value="UniProtKB-SubCell"/>
</dbReference>
<dbReference type="Pfam" id="PF00712">
    <property type="entry name" value="DNA_pol3_beta"/>
    <property type="match status" value="1"/>
</dbReference>
<dbReference type="InterPro" id="IPR046938">
    <property type="entry name" value="DNA_clamp_sf"/>
</dbReference>
<dbReference type="PANTHER" id="PTHR30478">
    <property type="entry name" value="DNA POLYMERASE III SUBUNIT BETA"/>
    <property type="match status" value="1"/>
</dbReference>
<accession>A0A1G1UYB4</accession>
<keyword evidence="8" id="KW-0238">DNA-binding</keyword>
<evidence type="ECO:0000256" key="2">
    <source>
        <dbReference type="ARBA" id="ARBA00010752"/>
    </source>
</evidence>
<evidence type="ECO:0000256" key="7">
    <source>
        <dbReference type="ARBA" id="ARBA00022932"/>
    </source>
</evidence>
<dbReference type="CDD" id="cd00140">
    <property type="entry name" value="beta_clamp"/>
    <property type="match status" value="1"/>
</dbReference>
<dbReference type="PIRSF" id="PIRSF000804">
    <property type="entry name" value="DNA_pol_III_b"/>
    <property type="match status" value="1"/>
</dbReference>
<gene>
    <name evidence="13" type="ORF">A2782_03785</name>
</gene>
<feature type="domain" description="DNA polymerase III beta sliding clamp central" evidence="11">
    <location>
        <begin position="133"/>
        <end position="248"/>
    </location>
</feature>
<evidence type="ECO:0000256" key="4">
    <source>
        <dbReference type="ARBA" id="ARBA00022679"/>
    </source>
</evidence>
<evidence type="ECO:0000256" key="1">
    <source>
        <dbReference type="ARBA" id="ARBA00004496"/>
    </source>
</evidence>
<dbReference type="InterPro" id="IPR022635">
    <property type="entry name" value="DNA_polIII_beta_C"/>
</dbReference>
<evidence type="ECO:0000259" key="12">
    <source>
        <dbReference type="Pfam" id="PF02768"/>
    </source>
</evidence>
<dbReference type="SMART" id="SM00480">
    <property type="entry name" value="POL3Bc"/>
    <property type="match status" value="1"/>
</dbReference>
<feature type="domain" description="DNA polymerase III beta sliding clamp C-terminal" evidence="12">
    <location>
        <begin position="251"/>
        <end position="370"/>
    </location>
</feature>
<keyword evidence="4 9" id="KW-0808">Transferase</keyword>
<dbReference type="PANTHER" id="PTHR30478:SF0">
    <property type="entry name" value="BETA SLIDING CLAMP"/>
    <property type="match status" value="1"/>
</dbReference>
<name>A0A1G1UYB4_9BACT</name>
<dbReference type="InterPro" id="IPR022634">
    <property type="entry name" value="DNA_polIII_beta_N"/>
</dbReference>
<evidence type="ECO:0000256" key="9">
    <source>
        <dbReference type="PIRNR" id="PIRNR000804"/>
    </source>
</evidence>
<comment type="function">
    <text evidence="9">Confers DNA tethering and processivity to DNA polymerases and other proteins. Acts as a clamp, forming a ring around DNA (a reaction catalyzed by the clamp-loading complex) which diffuses in an ATP-independent manner freely and bidirectionally along dsDNA. Initially characterized for its ability to contact the catalytic subunit of DNA polymerase III (Pol III), a complex, multichain enzyme responsible for most of the replicative synthesis in bacteria; Pol III exhibits 3'-5' exonuclease proofreading activity. The beta chain is required for initiation of replication as well as for processivity of DNA replication.</text>
</comment>
<dbReference type="NCBIfam" id="TIGR00663">
    <property type="entry name" value="dnan"/>
    <property type="match status" value="1"/>
</dbReference>
<dbReference type="GO" id="GO:0009360">
    <property type="term" value="C:DNA polymerase III complex"/>
    <property type="evidence" value="ECO:0007669"/>
    <property type="project" value="InterPro"/>
</dbReference>
<dbReference type="Proteomes" id="UP000177967">
    <property type="component" value="Unassembled WGS sequence"/>
</dbReference>
<feature type="domain" description="DNA polymerase III beta sliding clamp N-terminal" evidence="10">
    <location>
        <begin position="6"/>
        <end position="123"/>
    </location>
</feature>
<dbReference type="EMBL" id="MHBW01000031">
    <property type="protein sequence ID" value="OGY08108.1"/>
    <property type="molecule type" value="Genomic_DNA"/>
</dbReference>
<comment type="caution">
    <text evidence="13">The sequence shown here is derived from an EMBL/GenBank/DDBJ whole genome shotgun (WGS) entry which is preliminary data.</text>
</comment>
<protein>
    <recommendedName>
        <fullName evidence="9">Beta sliding clamp</fullName>
    </recommendedName>
</protein>
<dbReference type="GO" id="GO:0003677">
    <property type="term" value="F:DNA binding"/>
    <property type="evidence" value="ECO:0007669"/>
    <property type="project" value="UniProtKB-UniRule"/>
</dbReference>
<dbReference type="GO" id="GO:0003887">
    <property type="term" value="F:DNA-directed DNA polymerase activity"/>
    <property type="evidence" value="ECO:0007669"/>
    <property type="project" value="UniProtKB-UniRule"/>
</dbReference>
<dbReference type="STRING" id="1797513.A2782_03785"/>
<evidence type="ECO:0000256" key="3">
    <source>
        <dbReference type="ARBA" id="ARBA00022490"/>
    </source>
</evidence>
<dbReference type="GO" id="GO:0008408">
    <property type="term" value="F:3'-5' exonuclease activity"/>
    <property type="evidence" value="ECO:0007669"/>
    <property type="project" value="InterPro"/>
</dbReference>
<dbReference type="Pfam" id="PF02767">
    <property type="entry name" value="DNA_pol3_beta_2"/>
    <property type="match status" value="1"/>
</dbReference>
<evidence type="ECO:0000256" key="5">
    <source>
        <dbReference type="ARBA" id="ARBA00022695"/>
    </source>
</evidence>
<evidence type="ECO:0000313" key="13">
    <source>
        <dbReference type="EMBL" id="OGY08108.1"/>
    </source>
</evidence>
<dbReference type="GO" id="GO:0006271">
    <property type="term" value="P:DNA strand elongation involved in DNA replication"/>
    <property type="evidence" value="ECO:0007669"/>
    <property type="project" value="TreeGrafter"/>
</dbReference>
<evidence type="ECO:0000256" key="8">
    <source>
        <dbReference type="ARBA" id="ARBA00023125"/>
    </source>
</evidence>
<proteinExistence type="inferred from homology"/>
<comment type="subcellular location">
    <subcellularLocation>
        <location evidence="1 9">Cytoplasm</location>
    </subcellularLocation>
</comment>
<dbReference type="InterPro" id="IPR001001">
    <property type="entry name" value="DNA_polIII_beta"/>
</dbReference>
<dbReference type="InterPro" id="IPR022637">
    <property type="entry name" value="DNA_polIII_beta_cen"/>
</dbReference>
<comment type="subunit">
    <text evidence="9">Forms a ring-shaped head-to-tail homodimer around DNA.</text>
</comment>
<reference evidence="13 14" key="1">
    <citation type="journal article" date="2016" name="Nat. Commun.">
        <title>Thousands of microbial genomes shed light on interconnected biogeochemical processes in an aquifer system.</title>
        <authorList>
            <person name="Anantharaman K."/>
            <person name="Brown C.T."/>
            <person name="Hug L.A."/>
            <person name="Sharon I."/>
            <person name="Castelle C.J."/>
            <person name="Probst A.J."/>
            <person name="Thomas B.C."/>
            <person name="Singh A."/>
            <person name="Wilkins M.J."/>
            <person name="Karaoz U."/>
            <person name="Brodie E.L."/>
            <person name="Williams K.H."/>
            <person name="Hubbard S.S."/>
            <person name="Banfield J.F."/>
        </authorList>
    </citation>
    <scope>NUCLEOTIDE SEQUENCE [LARGE SCALE GENOMIC DNA]</scope>
</reference>
<keyword evidence="6 9" id="KW-0235">DNA replication</keyword>
<keyword evidence="5 9" id="KW-0548">Nucleotidyltransferase</keyword>
<evidence type="ECO:0000256" key="6">
    <source>
        <dbReference type="ARBA" id="ARBA00022705"/>
    </source>
</evidence>
<keyword evidence="7 9" id="KW-0239">DNA-directed DNA polymerase</keyword>
<dbReference type="Pfam" id="PF02768">
    <property type="entry name" value="DNA_pol3_beta_3"/>
    <property type="match status" value="1"/>
</dbReference>